<evidence type="ECO:0000313" key="3">
    <source>
        <dbReference type="Proteomes" id="UP001239795"/>
    </source>
</evidence>
<dbReference type="Proteomes" id="UP001239795">
    <property type="component" value="Unassembled WGS sequence"/>
</dbReference>
<comment type="caution">
    <text evidence="2">The sequence shown here is derived from an EMBL/GenBank/DDBJ whole genome shotgun (WGS) entry which is preliminary data.</text>
</comment>
<gene>
    <name evidence="2" type="ORF">CMEL01_14176</name>
</gene>
<accession>A0AAI9UPC8</accession>
<organism evidence="2 3">
    <name type="scientific">Colletotrichum melonis</name>
    <dbReference type="NCBI Taxonomy" id="1209925"/>
    <lineage>
        <taxon>Eukaryota</taxon>
        <taxon>Fungi</taxon>
        <taxon>Dikarya</taxon>
        <taxon>Ascomycota</taxon>
        <taxon>Pezizomycotina</taxon>
        <taxon>Sordariomycetes</taxon>
        <taxon>Hypocreomycetidae</taxon>
        <taxon>Glomerellales</taxon>
        <taxon>Glomerellaceae</taxon>
        <taxon>Colletotrichum</taxon>
        <taxon>Colletotrichum acutatum species complex</taxon>
    </lineage>
</organism>
<sequence length="74" mass="7936">MRPAISADRRRSTSGLFPTAAQVPANPSLAYLTLRSRAACLAQLRLVLPASLPRTNGGYKANSTTTTDFRAPTF</sequence>
<evidence type="ECO:0000313" key="2">
    <source>
        <dbReference type="EMBL" id="KAK1462209.1"/>
    </source>
</evidence>
<proteinExistence type="predicted"/>
<protein>
    <submittedName>
        <fullName evidence="2">Uncharacterized protein</fullName>
    </submittedName>
</protein>
<feature type="region of interest" description="Disordered" evidence="1">
    <location>
        <begin position="55"/>
        <end position="74"/>
    </location>
</feature>
<evidence type="ECO:0000256" key="1">
    <source>
        <dbReference type="SAM" id="MobiDB-lite"/>
    </source>
</evidence>
<dbReference type="EMBL" id="MLGG01000009">
    <property type="protein sequence ID" value="KAK1462209.1"/>
    <property type="molecule type" value="Genomic_DNA"/>
</dbReference>
<keyword evidence="3" id="KW-1185">Reference proteome</keyword>
<name>A0AAI9UPC8_9PEZI</name>
<reference evidence="2 3" key="1">
    <citation type="submission" date="2016-10" db="EMBL/GenBank/DDBJ databases">
        <title>The genome sequence of Colletotrichum fioriniae PJ7.</title>
        <authorList>
            <person name="Baroncelli R."/>
        </authorList>
    </citation>
    <scope>NUCLEOTIDE SEQUENCE [LARGE SCALE GENOMIC DNA]</scope>
    <source>
        <strain evidence="2">Col 31</strain>
    </source>
</reference>
<dbReference type="AlphaFoldDB" id="A0AAI9UPC8"/>